<keyword evidence="7" id="KW-0732">Signal</keyword>
<evidence type="ECO:0000256" key="1">
    <source>
        <dbReference type="ARBA" id="ARBA00004613"/>
    </source>
</evidence>
<organism evidence="10">
    <name type="scientific">Sinohyriopsis cumingii</name>
    <name type="common">Triangle sail mussel</name>
    <name type="synonym">Hyriopsis cumingii</name>
    <dbReference type="NCBI Taxonomy" id="165450"/>
    <lineage>
        <taxon>Eukaryota</taxon>
        <taxon>Metazoa</taxon>
        <taxon>Spiralia</taxon>
        <taxon>Lophotrochozoa</taxon>
        <taxon>Mollusca</taxon>
        <taxon>Bivalvia</taxon>
        <taxon>Autobranchia</taxon>
        <taxon>Heteroconchia</taxon>
        <taxon>Palaeoheterodonta</taxon>
        <taxon>Unionida</taxon>
        <taxon>Unionoidea</taxon>
        <taxon>Unionidae</taxon>
        <taxon>Gonideinae</taxon>
        <taxon>Sinohyriopsis</taxon>
    </lineage>
</organism>
<dbReference type="PIRSF" id="PIRSF002417">
    <property type="entry name" value="Lipid_binding_protein"/>
    <property type="match status" value="1"/>
</dbReference>
<dbReference type="PANTHER" id="PTHR10504:SF131">
    <property type="entry name" value="BPI2 DOMAIN-CONTAINING PROTEIN"/>
    <property type="match status" value="1"/>
</dbReference>
<accession>A0A1Z1G770</accession>
<dbReference type="Pfam" id="PF02886">
    <property type="entry name" value="LBP_BPI_CETP_C"/>
    <property type="match status" value="1"/>
</dbReference>
<dbReference type="Gene3D" id="3.15.10.10">
    <property type="entry name" value="Bactericidal permeability-increasing protein, domain 1"/>
    <property type="match status" value="1"/>
</dbReference>
<feature type="signal peptide" evidence="7">
    <location>
        <begin position="1"/>
        <end position="22"/>
    </location>
</feature>
<evidence type="ECO:0000256" key="4">
    <source>
        <dbReference type="ARBA" id="ARBA00023157"/>
    </source>
</evidence>
<dbReference type="SMR" id="A0A1Z1G770"/>
<protein>
    <submittedName>
        <fullName evidence="10">Bactericidal/permeability-increasing protein 1</fullName>
    </submittedName>
</protein>
<feature type="chain" id="PRO_5012034631" evidence="7">
    <location>
        <begin position="23"/>
        <end position="501"/>
    </location>
</feature>
<dbReference type="AlphaFoldDB" id="A0A1Z1G770"/>
<evidence type="ECO:0000313" key="10">
    <source>
        <dbReference type="EMBL" id="ARV86002.1"/>
    </source>
</evidence>
<keyword evidence="4 6" id="KW-1015">Disulfide bond</keyword>
<evidence type="ECO:0000256" key="5">
    <source>
        <dbReference type="ARBA" id="ARBA00023180"/>
    </source>
</evidence>
<dbReference type="PANTHER" id="PTHR10504">
    <property type="entry name" value="BACTERICIDAL PERMEABILITY-INCREASING BPI PROTEIN-RELATED"/>
    <property type="match status" value="1"/>
</dbReference>
<dbReference type="Gene3D" id="3.15.20.10">
    <property type="entry name" value="Bactericidal permeability-increasing protein, domain 2"/>
    <property type="match status" value="1"/>
</dbReference>
<evidence type="ECO:0000256" key="2">
    <source>
        <dbReference type="ARBA" id="ARBA00007292"/>
    </source>
</evidence>
<dbReference type="GO" id="GO:0005615">
    <property type="term" value="C:extracellular space"/>
    <property type="evidence" value="ECO:0007669"/>
    <property type="project" value="InterPro"/>
</dbReference>
<evidence type="ECO:0000256" key="7">
    <source>
        <dbReference type="SAM" id="SignalP"/>
    </source>
</evidence>
<proteinExistence type="evidence at transcript level"/>
<dbReference type="SUPFAM" id="SSF55394">
    <property type="entry name" value="Bactericidal permeability-increasing protein, BPI"/>
    <property type="match status" value="2"/>
</dbReference>
<evidence type="ECO:0000256" key="6">
    <source>
        <dbReference type="PIRSR" id="PIRSR002417-50"/>
    </source>
</evidence>
<keyword evidence="5" id="KW-0325">Glycoprotein</keyword>
<dbReference type="GO" id="GO:0008289">
    <property type="term" value="F:lipid binding"/>
    <property type="evidence" value="ECO:0007669"/>
    <property type="project" value="InterPro"/>
</dbReference>
<reference evidence="10" key="1">
    <citation type="submission" date="2016-09" db="EMBL/GenBank/DDBJ databases">
        <authorList>
            <person name="Capua I."/>
            <person name="De Benedictis P."/>
            <person name="Joannis T."/>
            <person name="Lombin L.H."/>
            <person name="Cattoli G."/>
        </authorList>
    </citation>
    <scope>NUCLEOTIDE SEQUENCE</scope>
</reference>
<dbReference type="InterPro" id="IPR030675">
    <property type="entry name" value="BPI/LBP"/>
</dbReference>
<dbReference type="InterPro" id="IPR017942">
    <property type="entry name" value="Lipid-bd_serum_glycop_N"/>
</dbReference>
<feature type="domain" description="Lipid-binding serum glycoprotein N-terminal" evidence="8">
    <location>
        <begin position="49"/>
        <end position="272"/>
    </location>
</feature>
<evidence type="ECO:0000259" key="8">
    <source>
        <dbReference type="SMART" id="SM00328"/>
    </source>
</evidence>
<comment type="subcellular location">
    <subcellularLocation>
        <location evidence="1">Secreted</location>
    </subcellularLocation>
</comment>
<sequence>MLPLYLFTYFLVIFGYMETVKAKSPGSKAMITNNGLKYVKEKSPGFKTRITSNGFNYANRVAMDTLVANIRTFSVPDQHGESGSFQYDLTNLRVTGFTEPQSSILILPGAGLKWTANGAGVSMHGNFRYTFRKRWLPTIRGSGTFDISVYGLDFSINMIFGVDVNGRPTIAASGCSCGIYRVKIKFHGRWAWLYNLFSRLVENRVRKILINKICDIVTKQINEDMEKKLASLPVTIKIFGHFLLDYRLLQVPTFQSSYMETFHKGEISWLGDEREAPFQPHTLADIGDTQKMMYLWISDYMFNTLGYAAQMHNYLVLNITAADLPPNQRGILNTTCTSFLCFGNLIPQLQKNFPNSTVELNLFSGRPPTMNITPGELKVNCSGKIVLYARQNDKNRTYVMSTMATMETTVNVSVSNERVHGKINGIMLLLNVTDSAVGPINSRFIQILINSVLKAVLIPKINEFGNKGFPLPVTGKIRFVNTSLRLLKHTMVIETDLKYMG</sequence>
<dbReference type="InterPro" id="IPR017943">
    <property type="entry name" value="Bactericidal_perm-incr_a/b_dom"/>
</dbReference>
<dbReference type="FunFam" id="3.15.10.10:FF:000001">
    <property type="entry name" value="phospholipid transfer protein-like"/>
    <property type="match status" value="1"/>
</dbReference>
<name>A0A1Z1G770_SINCU</name>
<dbReference type="SMART" id="SM00328">
    <property type="entry name" value="BPI1"/>
    <property type="match status" value="1"/>
</dbReference>
<dbReference type="Pfam" id="PF01273">
    <property type="entry name" value="LBP_BPI_CETP"/>
    <property type="match status" value="1"/>
</dbReference>
<comment type="similarity">
    <text evidence="2">Belongs to the BPI/LBP/Plunc superfamily. BPI/LBP family.</text>
</comment>
<evidence type="ECO:0000256" key="3">
    <source>
        <dbReference type="ARBA" id="ARBA00022525"/>
    </source>
</evidence>
<evidence type="ECO:0000259" key="9">
    <source>
        <dbReference type="SMART" id="SM00329"/>
    </source>
</evidence>
<dbReference type="EMBL" id="KX840007">
    <property type="protein sequence ID" value="ARV86002.1"/>
    <property type="molecule type" value="mRNA"/>
</dbReference>
<dbReference type="InterPro" id="IPR032942">
    <property type="entry name" value="BPI/LBP/Plunc"/>
</dbReference>
<dbReference type="InterPro" id="IPR001124">
    <property type="entry name" value="Lipid-bd_serum_glycop_C"/>
</dbReference>
<keyword evidence="3" id="KW-0964">Secreted</keyword>
<feature type="domain" description="Lipid-binding serum glycoprotein C-terminal" evidence="9">
    <location>
        <begin position="287"/>
        <end position="495"/>
    </location>
</feature>
<feature type="disulfide bond" evidence="6">
    <location>
        <begin position="175"/>
        <end position="214"/>
    </location>
</feature>
<dbReference type="SMART" id="SM00329">
    <property type="entry name" value="BPI2"/>
    <property type="match status" value="1"/>
</dbReference>